<evidence type="ECO:0000313" key="7">
    <source>
        <dbReference type="Proteomes" id="UP001205998"/>
    </source>
</evidence>
<dbReference type="InterPro" id="IPR032106">
    <property type="entry name" value="2-oxogl_dehyd_N"/>
</dbReference>
<keyword evidence="7" id="KW-1185">Reference proteome</keyword>
<dbReference type="Pfam" id="PF16078">
    <property type="entry name" value="2-oxogl_dehyd_N"/>
    <property type="match status" value="1"/>
</dbReference>
<dbReference type="PANTHER" id="PTHR23152">
    <property type="entry name" value="2-OXOGLUTARATE DEHYDROGENASE"/>
    <property type="match status" value="1"/>
</dbReference>
<dbReference type="EMBL" id="MU529375">
    <property type="protein sequence ID" value="KAI5630160.1"/>
    <property type="molecule type" value="Genomic_DNA"/>
</dbReference>
<dbReference type="Proteomes" id="UP001205998">
    <property type="component" value="Unassembled WGS sequence"/>
</dbReference>
<organism evidence="6 7">
    <name type="scientific">Silurus asotus</name>
    <name type="common">Amur catfish</name>
    <name type="synonym">Parasilurus asotus</name>
    <dbReference type="NCBI Taxonomy" id="30991"/>
    <lineage>
        <taxon>Eukaryota</taxon>
        <taxon>Metazoa</taxon>
        <taxon>Chordata</taxon>
        <taxon>Craniata</taxon>
        <taxon>Vertebrata</taxon>
        <taxon>Euteleostomi</taxon>
        <taxon>Actinopterygii</taxon>
        <taxon>Neopterygii</taxon>
        <taxon>Teleostei</taxon>
        <taxon>Ostariophysi</taxon>
        <taxon>Siluriformes</taxon>
        <taxon>Siluridae</taxon>
        <taxon>Silurus</taxon>
    </lineage>
</organism>
<dbReference type="InterPro" id="IPR011603">
    <property type="entry name" value="2oxoglutarate_DH_E1"/>
</dbReference>
<evidence type="ECO:0000256" key="2">
    <source>
        <dbReference type="ARBA" id="ARBA00006936"/>
    </source>
</evidence>
<comment type="similarity">
    <text evidence="2">Belongs to the alpha-ketoglutarate dehydrogenase family.</text>
</comment>
<feature type="domain" description="2-oxoglutarate dehydrogenase E1 component N-terminal" evidence="5">
    <location>
        <begin position="49"/>
        <end position="81"/>
    </location>
</feature>
<evidence type="ECO:0000256" key="1">
    <source>
        <dbReference type="ARBA" id="ARBA00001964"/>
    </source>
</evidence>
<dbReference type="AlphaFoldDB" id="A0AAD5FUZ5"/>
<dbReference type="GO" id="GO:0045252">
    <property type="term" value="C:oxoglutarate dehydrogenase complex"/>
    <property type="evidence" value="ECO:0007669"/>
    <property type="project" value="TreeGrafter"/>
</dbReference>
<keyword evidence="3" id="KW-0560">Oxidoreductase</keyword>
<keyword evidence="4" id="KW-0786">Thiamine pyrophosphate</keyword>
<evidence type="ECO:0000313" key="6">
    <source>
        <dbReference type="EMBL" id="KAI5630160.1"/>
    </source>
</evidence>
<accession>A0AAD5FUZ5</accession>
<feature type="non-terminal residue" evidence="6">
    <location>
        <position position="1"/>
    </location>
</feature>
<comment type="caution">
    <text evidence="6">The sequence shown here is derived from an EMBL/GenBank/DDBJ whole genome shotgun (WGS) entry which is preliminary data.</text>
</comment>
<sequence length="127" mass="14608">GHHVPSEIVDLILDYYSNFMIRVTIGSGLWLKSRVWDPQQCYSSGNPLSTSYVEEMYYAWLEDHKNVHESWDAYFRSAQANNPTEEAGERHLSALLQGRAMSQTPAMSQKVVQDHLAVYNLIRAYQV</sequence>
<dbReference type="GO" id="GO:0004591">
    <property type="term" value="F:oxoglutarate dehydrogenase (succinyl-transferring) activity"/>
    <property type="evidence" value="ECO:0007669"/>
    <property type="project" value="TreeGrafter"/>
</dbReference>
<proteinExistence type="inferred from homology"/>
<evidence type="ECO:0000259" key="5">
    <source>
        <dbReference type="Pfam" id="PF16078"/>
    </source>
</evidence>
<reference evidence="6" key="1">
    <citation type="submission" date="2018-07" db="EMBL/GenBank/DDBJ databases">
        <title>Comparative genomics of catfishes provides insights into carnivory and benthic adaptation.</title>
        <authorList>
            <person name="Zhang Y."/>
            <person name="Wang D."/>
            <person name="Peng Z."/>
            <person name="Zheng S."/>
            <person name="Shao F."/>
            <person name="Tao W."/>
        </authorList>
    </citation>
    <scope>NUCLEOTIDE SEQUENCE</scope>
    <source>
        <strain evidence="6">Chongqing</strain>
    </source>
</reference>
<dbReference type="GO" id="GO:0006099">
    <property type="term" value="P:tricarboxylic acid cycle"/>
    <property type="evidence" value="ECO:0007669"/>
    <property type="project" value="TreeGrafter"/>
</dbReference>
<protein>
    <submittedName>
        <fullName evidence="6">2-oxoglutarate dehydrogenase-like, mitochondrial</fullName>
    </submittedName>
</protein>
<evidence type="ECO:0000256" key="3">
    <source>
        <dbReference type="ARBA" id="ARBA00023002"/>
    </source>
</evidence>
<dbReference type="GO" id="GO:0030976">
    <property type="term" value="F:thiamine pyrophosphate binding"/>
    <property type="evidence" value="ECO:0007669"/>
    <property type="project" value="InterPro"/>
</dbReference>
<gene>
    <name evidence="6" type="ORF">C0J50_12618</name>
</gene>
<dbReference type="PANTHER" id="PTHR23152:SF5">
    <property type="entry name" value="2-OXOGLUTARATE DEHYDROGENASE-LIKE, MITOCHONDRIAL"/>
    <property type="match status" value="1"/>
</dbReference>
<dbReference type="GO" id="GO:0005739">
    <property type="term" value="C:mitochondrion"/>
    <property type="evidence" value="ECO:0007669"/>
    <property type="project" value="TreeGrafter"/>
</dbReference>
<comment type="cofactor">
    <cofactor evidence="1">
        <name>thiamine diphosphate</name>
        <dbReference type="ChEBI" id="CHEBI:58937"/>
    </cofactor>
</comment>
<name>A0AAD5FUZ5_SILAS</name>
<evidence type="ECO:0000256" key="4">
    <source>
        <dbReference type="ARBA" id="ARBA00023052"/>
    </source>
</evidence>